<dbReference type="Pfam" id="PF02578">
    <property type="entry name" value="Cu-oxidase_4"/>
    <property type="match status" value="1"/>
</dbReference>
<comment type="similarity">
    <text evidence="2 10">Belongs to the purine nucleoside phosphorylase YfiH/LACC1 family.</text>
</comment>
<evidence type="ECO:0000256" key="8">
    <source>
        <dbReference type="ARBA" id="ARBA00048968"/>
    </source>
</evidence>
<keyword evidence="5" id="KW-0378">Hydrolase</keyword>
<evidence type="ECO:0000256" key="2">
    <source>
        <dbReference type="ARBA" id="ARBA00007353"/>
    </source>
</evidence>
<evidence type="ECO:0000313" key="12">
    <source>
        <dbReference type="Proteomes" id="UP001156215"/>
    </source>
</evidence>
<organism evidence="11 12">
    <name type="scientific">Oxalobacter vibrioformis</name>
    <dbReference type="NCBI Taxonomy" id="933080"/>
    <lineage>
        <taxon>Bacteria</taxon>
        <taxon>Pseudomonadati</taxon>
        <taxon>Pseudomonadota</taxon>
        <taxon>Betaproteobacteria</taxon>
        <taxon>Burkholderiales</taxon>
        <taxon>Oxalobacteraceae</taxon>
        <taxon>Oxalobacter</taxon>
    </lineage>
</organism>
<keyword evidence="3" id="KW-0808">Transferase</keyword>
<dbReference type="KEGG" id="ovb:NB640_04425"/>
<keyword evidence="6" id="KW-0862">Zinc</keyword>
<dbReference type="GO" id="GO:0005507">
    <property type="term" value="F:copper ion binding"/>
    <property type="evidence" value="ECO:0007669"/>
    <property type="project" value="TreeGrafter"/>
</dbReference>
<evidence type="ECO:0000256" key="7">
    <source>
        <dbReference type="ARBA" id="ARBA00047989"/>
    </source>
</evidence>
<dbReference type="RefSeq" id="WP_269309965.1">
    <property type="nucleotide sequence ID" value="NZ_CP098242.1"/>
</dbReference>
<name>A0A9E9LXW8_9BURK</name>
<reference evidence="11" key="1">
    <citation type="journal article" date="2022" name="Front. Microbiol.">
        <title>New perspectives on an old grouping: The genomic and phenotypic variability of Oxalobacter formigenes and the implications for calcium oxalate stone prevention.</title>
        <authorList>
            <person name="Chmiel J.A."/>
            <person name="Carr C."/>
            <person name="Stuivenberg G.A."/>
            <person name="Venema R."/>
            <person name="Chanyi R.M."/>
            <person name="Al K.F."/>
            <person name="Giguere D."/>
            <person name="Say H."/>
            <person name="Akouris P.P."/>
            <person name="Dominguez Romero S.A."/>
            <person name="Kwong A."/>
            <person name="Tai V."/>
            <person name="Koval S.F."/>
            <person name="Razvi H."/>
            <person name="Bjazevic J."/>
            <person name="Burton J.P."/>
        </authorList>
    </citation>
    <scope>NUCLEOTIDE SEQUENCE</scope>
    <source>
        <strain evidence="11">WoOx3</strain>
    </source>
</reference>
<comment type="catalytic activity">
    <reaction evidence="8">
        <text>adenosine + phosphate = alpha-D-ribose 1-phosphate + adenine</text>
        <dbReference type="Rhea" id="RHEA:27642"/>
        <dbReference type="ChEBI" id="CHEBI:16335"/>
        <dbReference type="ChEBI" id="CHEBI:16708"/>
        <dbReference type="ChEBI" id="CHEBI:43474"/>
        <dbReference type="ChEBI" id="CHEBI:57720"/>
        <dbReference type="EC" id="2.4.2.1"/>
    </reaction>
    <physiologicalReaction direction="left-to-right" evidence="8">
        <dbReference type="Rhea" id="RHEA:27643"/>
    </physiologicalReaction>
</comment>
<dbReference type="PANTHER" id="PTHR30616">
    <property type="entry name" value="UNCHARACTERIZED PROTEIN YFIH"/>
    <property type="match status" value="1"/>
</dbReference>
<evidence type="ECO:0000256" key="1">
    <source>
        <dbReference type="ARBA" id="ARBA00000553"/>
    </source>
</evidence>
<dbReference type="Proteomes" id="UP001156215">
    <property type="component" value="Chromosome"/>
</dbReference>
<comment type="catalytic activity">
    <reaction evidence="9">
        <text>S-methyl-5'-thioadenosine + phosphate = 5-(methylsulfanyl)-alpha-D-ribose 1-phosphate + adenine</text>
        <dbReference type="Rhea" id="RHEA:11852"/>
        <dbReference type="ChEBI" id="CHEBI:16708"/>
        <dbReference type="ChEBI" id="CHEBI:17509"/>
        <dbReference type="ChEBI" id="CHEBI:43474"/>
        <dbReference type="ChEBI" id="CHEBI:58533"/>
        <dbReference type="EC" id="2.4.2.28"/>
    </reaction>
    <physiologicalReaction direction="left-to-right" evidence="9">
        <dbReference type="Rhea" id="RHEA:11853"/>
    </physiologicalReaction>
</comment>
<accession>A0A9E9LXW8</accession>
<proteinExistence type="inferred from homology"/>
<dbReference type="AlphaFoldDB" id="A0A9E9LXW8"/>
<comment type="catalytic activity">
    <reaction evidence="1">
        <text>inosine + phosphate = alpha-D-ribose 1-phosphate + hypoxanthine</text>
        <dbReference type="Rhea" id="RHEA:27646"/>
        <dbReference type="ChEBI" id="CHEBI:17368"/>
        <dbReference type="ChEBI" id="CHEBI:17596"/>
        <dbReference type="ChEBI" id="CHEBI:43474"/>
        <dbReference type="ChEBI" id="CHEBI:57720"/>
        <dbReference type="EC" id="2.4.2.1"/>
    </reaction>
    <physiologicalReaction direction="left-to-right" evidence="1">
        <dbReference type="Rhea" id="RHEA:27647"/>
    </physiologicalReaction>
</comment>
<evidence type="ECO:0000256" key="5">
    <source>
        <dbReference type="ARBA" id="ARBA00022801"/>
    </source>
</evidence>
<dbReference type="CDD" id="cd16833">
    <property type="entry name" value="YfiH"/>
    <property type="match status" value="1"/>
</dbReference>
<evidence type="ECO:0000256" key="3">
    <source>
        <dbReference type="ARBA" id="ARBA00022679"/>
    </source>
</evidence>
<protein>
    <recommendedName>
        <fullName evidence="10">Purine nucleoside phosphorylase</fullName>
    </recommendedName>
</protein>
<dbReference type="Gene3D" id="3.60.140.10">
    <property type="entry name" value="CNF1/YfiH-like putative cysteine hydrolases"/>
    <property type="match status" value="1"/>
</dbReference>
<keyword evidence="4" id="KW-0479">Metal-binding</keyword>
<comment type="catalytic activity">
    <reaction evidence="7">
        <text>adenosine + H2O + H(+) = inosine + NH4(+)</text>
        <dbReference type="Rhea" id="RHEA:24408"/>
        <dbReference type="ChEBI" id="CHEBI:15377"/>
        <dbReference type="ChEBI" id="CHEBI:15378"/>
        <dbReference type="ChEBI" id="CHEBI:16335"/>
        <dbReference type="ChEBI" id="CHEBI:17596"/>
        <dbReference type="ChEBI" id="CHEBI:28938"/>
        <dbReference type="EC" id="3.5.4.4"/>
    </reaction>
    <physiologicalReaction direction="left-to-right" evidence="7">
        <dbReference type="Rhea" id="RHEA:24409"/>
    </physiologicalReaction>
</comment>
<dbReference type="InterPro" id="IPR038371">
    <property type="entry name" value="Cu_polyphenol_OxRdtase_sf"/>
</dbReference>
<sequence length="254" mass="27496">MRNKPELIFPDWDAPDNVRGFSTTRGGGVSLFPYHGKTVSEGGFNLALHVGDDSGCVEQNRNHLRKWLPAEPLWLNQVHGTQVVQAGAVPGLPEADASFSTNPHAVCLVQTADCLPVLFCDVTGRVVAAAHAGWRGLAEGILEETLSRMRQVGAAEILAWMGPAIGPERFEVGEDVLAAFAARDVSLAGYFRPRVGESGKYLADIYALARHILEKQDVSRISGGNFCSVSDAARFYSYRRDGVTGRMATGIWLV</sequence>
<evidence type="ECO:0000256" key="9">
    <source>
        <dbReference type="ARBA" id="ARBA00049893"/>
    </source>
</evidence>
<keyword evidence="12" id="KW-1185">Reference proteome</keyword>
<dbReference type="InterPro" id="IPR003730">
    <property type="entry name" value="Cu_polyphenol_OxRdtase"/>
</dbReference>
<evidence type="ECO:0000313" key="11">
    <source>
        <dbReference type="EMBL" id="WAW10894.1"/>
    </source>
</evidence>
<evidence type="ECO:0000256" key="4">
    <source>
        <dbReference type="ARBA" id="ARBA00022723"/>
    </source>
</evidence>
<evidence type="ECO:0000256" key="10">
    <source>
        <dbReference type="RuleBase" id="RU361274"/>
    </source>
</evidence>
<dbReference type="GO" id="GO:0017061">
    <property type="term" value="F:S-methyl-5-thioadenosine phosphorylase activity"/>
    <property type="evidence" value="ECO:0007669"/>
    <property type="project" value="UniProtKB-EC"/>
</dbReference>
<gene>
    <name evidence="11" type="primary">pgeF</name>
    <name evidence="11" type="ORF">NB640_04425</name>
</gene>
<evidence type="ECO:0000256" key="6">
    <source>
        <dbReference type="ARBA" id="ARBA00022833"/>
    </source>
</evidence>
<dbReference type="PANTHER" id="PTHR30616:SF2">
    <property type="entry name" value="PURINE NUCLEOSIDE PHOSPHORYLASE LACC1"/>
    <property type="match status" value="1"/>
</dbReference>
<dbReference type="InterPro" id="IPR011324">
    <property type="entry name" value="Cytotoxic_necrot_fac-like_cat"/>
</dbReference>
<dbReference type="GO" id="GO:0016787">
    <property type="term" value="F:hydrolase activity"/>
    <property type="evidence" value="ECO:0007669"/>
    <property type="project" value="UniProtKB-KW"/>
</dbReference>
<dbReference type="NCBIfam" id="TIGR00726">
    <property type="entry name" value="peptidoglycan editing factor PgeF"/>
    <property type="match status" value="1"/>
</dbReference>
<dbReference type="EMBL" id="CP098242">
    <property type="protein sequence ID" value="WAW10894.1"/>
    <property type="molecule type" value="Genomic_DNA"/>
</dbReference>
<dbReference type="SUPFAM" id="SSF64438">
    <property type="entry name" value="CNF1/YfiH-like putative cysteine hydrolases"/>
    <property type="match status" value="1"/>
</dbReference>